<dbReference type="InterPro" id="IPR023213">
    <property type="entry name" value="CAT-like_dom_sf"/>
</dbReference>
<reference evidence="2" key="2">
    <citation type="submission" date="2023-05" db="EMBL/GenBank/DDBJ databases">
        <authorList>
            <consortium name="Lawrence Berkeley National Laboratory"/>
            <person name="Steindorff A."/>
            <person name="Hensen N."/>
            <person name="Bonometti L."/>
            <person name="Westerberg I."/>
            <person name="Brannstrom I.O."/>
            <person name="Guillou S."/>
            <person name="Cros-Aarteil S."/>
            <person name="Calhoun S."/>
            <person name="Haridas S."/>
            <person name="Kuo A."/>
            <person name="Mondo S."/>
            <person name="Pangilinan J."/>
            <person name="Riley R."/>
            <person name="Labutti K."/>
            <person name="Andreopoulos B."/>
            <person name="Lipzen A."/>
            <person name="Chen C."/>
            <person name="Yanf M."/>
            <person name="Daum C."/>
            <person name="Ng V."/>
            <person name="Clum A."/>
            <person name="Ohm R."/>
            <person name="Martin F."/>
            <person name="Silar P."/>
            <person name="Natvig D."/>
            <person name="Lalanne C."/>
            <person name="Gautier V."/>
            <person name="Ament-Velasquez S.L."/>
            <person name="Kruys A."/>
            <person name="Hutchinson M.I."/>
            <person name="Powell A.J."/>
            <person name="Barry K."/>
            <person name="Miller A.N."/>
            <person name="Grigoriev I.V."/>
            <person name="Debuchy R."/>
            <person name="Gladieux P."/>
            <person name="Thoren M.H."/>
            <person name="Johannesson H."/>
        </authorList>
    </citation>
    <scope>NUCLEOTIDE SEQUENCE</scope>
    <source>
        <strain evidence="2">CBS 532.94</strain>
    </source>
</reference>
<evidence type="ECO:0000313" key="2">
    <source>
        <dbReference type="EMBL" id="KAK4235323.1"/>
    </source>
</evidence>
<reference evidence="2" key="1">
    <citation type="journal article" date="2023" name="Mol. Phylogenet. Evol.">
        <title>Genome-scale phylogeny and comparative genomics of the fungal order Sordariales.</title>
        <authorList>
            <person name="Hensen N."/>
            <person name="Bonometti L."/>
            <person name="Westerberg I."/>
            <person name="Brannstrom I.O."/>
            <person name="Guillou S."/>
            <person name="Cros-Aarteil S."/>
            <person name="Calhoun S."/>
            <person name="Haridas S."/>
            <person name="Kuo A."/>
            <person name="Mondo S."/>
            <person name="Pangilinan J."/>
            <person name="Riley R."/>
            <person name="LaButti K."/>
            <person name="Andreopoulos B."/>
            <person name="Lipzen A."/>
            <person name="Chen C."/>
            <person name="Yan M."/>
            <person name="Daum C."/>
            <person name="Ng V."/>
            <person name="Clum A."/>
            <person name="Steindorff A."/>
            <person name="Ohm R.A."/>
            <person name="Martin F."/>
            <person name="Silar P."/>
            <person name="Natvig D.O."/>
            <person name="Lalanne C."/>
            <person name="Gautier V."/>
            <person name="Ament-Velasquez S.L."/>
            <person name="Kruys A."/>
            <person name="Hutchinson M.I."/>
            <person name="Powell A.J."/>
            <person name="Barry K."/>
            <person name="Miller A.N."/>
            <person name="Grigoriev I.V."/>
            <person name="Debuchy R."/>
            <person name="Gladieux P."/>
            <person name="Hiltunen Thoren M."/>
            <person name="Johannesson H."/>
        </authorList>
    </citation>
    <scope>NUCLEOTIDE SEQUENCE</scope>
    <source>
        <strain evidence="2">CBS 532.94</strain>
    </source>
</reference>
<keyword evidence="3" id="KW-1185">Reference proteome</keyword>
<evidence type="ECO:0000256" key="1">
    <source>
        <dbReference type="ARBA" id="ARBA00022679"/>
    </source>
</evidence>
<accession>A0AAN7H999</accession>
<name>A0AAN7H999_9PEZI</name>
<dbReference type="Gene3D" id="3.30.559.10">
    <property type="entry name" value="Chloramphenicol acetyltransferase-like domain"/>
    <property type="match status" value="2"/>
</dbReference>
<dbReference type="PANTHER" id="PTHR31896">
    <property type="entry name" value="FAMILY REGULATORY PROTEIN, PUTATIVE (AFU_ORTHOLOGUE AFUA_3G14730)-RELATED"/>
    <property type="match status" value="1"/>
</dbReference>
<sequence length="483" mass="52800">MPLTLLDYTAPQNYITHVFGFHFPINREANQAEAVAYLKARLGQVFSLIPFLGGQIIHAEDGQLPRLVYSREGGSSNLNQFPDEVFDSQVIDLPYPHFPQPFWELLRLGVPAANMTKRLLWLLPESDPAPGDACHPVTLRATFIEGGVLLGFAFHHGVMDGTGTLEFLKCFATGTLERLDEVDNLRQGKEGIIKLAANTAKTAPVNPRSMDGYEFAVPQTQPVLPAAVAKILTISADSARSLKQAALEQIQKTVGPTAFVSVIDVLCGLTWLHLTRVRLKAKRISPSDTTHFATAVDIRRVMVPAIGAGYIGNMWLRALARSTVSALVEDPSLPVTIEQIASAAWHIRRAIVAMTATDPTLRQQHIAVATMATDPNEKSLTWPEVDAAVRRVISRHSTGLDATVGVGFGADVEFEIPGTGGRVKPAWVRRAYVPNEGAMAIMPRQEGAKGDADWEIWLALREEDMDALVRKRELGGYLSRPPA</sequence>
<keyword evidence="1 2" id="KW-0808">Transferase</keyword>
<organism evidence="2 3">
    <name type="scientific">Achaetomium macrosporum</name>
    <dbReference type="NCBI Taxonomy" id="79813"/>
    <lineage>
        <taxon>Eukaryota</taxon>
        <taxon>Fungi</taxon>
        <taxon>Dikarya</taxon>
        <taxon>Ascomycota</taxon>
        <taxon>Pezizomycotina</taxon>
        <taxon>Sordariomycetes</taxon>
        <taxon>Sordariomycetidae</taxon>
        <taxon>Sordariales</taxon>
        <taxon>Chaetomiaceae</taxon>
        <taxon>Achaetomium</taxon>
    </lineage>
</organism>
<dbReference type="Pfam" id="PF02458">
    <property type="entry name" value="Transferase"/>
    <property type="match status" value="1"/>
</dbReference>
<proteinExistence type="predicted"/>
<evidence type="ECO:0000313" key="3">
    <source>
        <dbReference type="Proteomes" id="UP001303760"/>
    </source>
</evidence>
<dbReference type="InterPro" id="IPR051283">
    <property type="entry name" value="Sec_Metabolite_Acyltrans"/>
</dbReference>
<dbReference type="Proteomes" id="UP001303760">
    <property type="component" value="Unassembled WGS sequence"/>
</dbReference>
<dbReference type="PANTHER" id="PTHR31896:SF64">
    <property type="entry name" value="TRICHOTHECENE 3-O-ACETYLTRANSFERASE"/>
    <property type="match status" value="1"/>
</dbReference>
<dbReference type="AlphaFoldDB" id="A0AAN7H999"/>
<dbReference type="EMBL" id="MU860277">
    <property type="protein sequence ID" value="KAK4235323.1"/>
    <property type="molecule type" value="Genomic_DNA"/>
</dbReference>
<gene>
    <name evidence="2" type="ORF">C8A03DRAFT_36821</name>
</gene>
<protein>
    <submittedName>
        <fullName evidence="2">Transferase family-domain-containing protein</fullName>
    </submittedName>
</protein>
<dbReference type="GO" id="GO:0016740">
    <property type="term" value="F:transferase activity"/>
    <property type="evidence" value="ECO:0007669"/>
    <property type="project" value="UniProtKB-KW"/>
</dbReference>
<comment type="caution">
    <text evidence="2">The sequence shown here is derived from an EMBL/GenBank/DDBJ whole genome shotgun (WGS) entry which is preliminary data.</text>
</comment>